<accession>A0A367JRP1</accession>
<evidence type="ECO:0000313" key="1">
    <source>
        <dbReference type="EMBL" id="RCH92613.1"/>
    </source>
</evidence>
<dbReference type="Proteomes" id="UP000253551">
    <property type="component" value="Unassembled WGS sequence"/>
</dbReference>
<dbReference type="OrthoDB" id="2013972at2759"/>
<dbReference type="AlphaFoldDB" id="A0A367JRP1"/>
<evidence type="ECO:0000313" key="2">
    <source>
        <dbReference type="Proteomes" id="UP000253551"/>
    </source>
</evidence>
<keyword evidence="2" id="KW-1185">Reference proteome</keyword>
<comment type="caution">
    <text evidence="1">The sequence shown here is derived from an EMBL/GenBank/DDBJ whole genome shotgun (WGS) entry which is preliminary data.</text>
</comment>
<proteinExistence type="predicted"/>
<gene>
    <name evidence="1" type="ORF">CU098_010992</name>
</gene>
<protein>
    <submittedName>
        <fullName evidence="1">Uncharacterized protein</fullName>
    </submittedName>
</protein>
<reference evidence="1 2" key="1">
    <citation type="journal article" date="2018" name="G3 (Bethesda)">
        <title>Phylogenetic and Phylogenomic Definition of Rhizopus Species.</title>
        <authorList>
            <person name="Gryganskyi A.P."/>
            <person name="Golan J."/>
            <person name="Dolatabadi S."/>
            <person name="Mondo S."/>
            <person name="Robb S."/>
            <person name="Idnurm A."/>
            <person name="Muszewska A."/>
            <person name="Steczkiewicz K."/>
            <person name="Masonjones S."/>
            <person name="Liao H.L."/>
            <person name="Gajdeczka M.T."/>
            <person name="Anike F."/>
            <person name="Vuek A."/>
            <person name="Anishchenko I.M."/>
            <person name="Voigt K."/>
            <person name="de Hoog G.S."/>
            <person name="Smith M.E."/>
            <person name="Heitman J."/>
            <person name="Vilgalys R."/>
            <person name="Stajich J.E."/>
        </authorList>
    </citation>
    <scope>NUCLEOTIDE SEQUENCE [LARGE SCALE GENOMIC DNA]</scope>
    <source>
        <strain evidence="1 2">LSU 92-RS-03</strain>
    </source>
</reference>
<organism evidence="1 2">
    <name type="scientific">Rhizopus stolonifer</name>
    <name type="common">Rhizopus nigricans</name>
    <dbReference type="NCBI Taxonomy" id="4846"/>
    <lineage>
        <taxon>Eukaryota</taxon>
        <taxon>Fungi</taxon>
        <taxon>Fungi incertae sedis</taxon>
        <taxon>Mucoromycota</taxon>
        <taxon>Mucoromycotina</taxon>
        <taxon>Mucoromycetes</taxon>
        <taxon>Mucorales</taxon>
        <taxon>Mucorineae</taxon>
        <taxon>Rhizopodaceae</taxon>
        <taxon>Rhizopus</taxon>
    </lineage>
</organism>
<dbReference type="STRING" id="4846.A0A367JRP1"/>
<dbReference type="EMBL" id="PJQM01002813">
    <property type="protein sequence ID" value="RCH92613.1"/>
    <property type="molecule type" value="Genomic_DNA"/>
</dbReference>
<name>A0A367JRP1_RHIST</name>
<feature type="non-terminal residue" evidence="1">
    <location>
        <position position="1"/>
    </location>
</feature>
<sequence length="158" mass="17814">AYDNLFDTGPAMATLNQLVQYSVQQAPQSPTIYSYNNNRNSTISILSSASASTITTTTTASTTVAPASNPWPNRIASLSQLTGMQIHHTHTPVGLYGGPIGALLLEYWERIIKSLRREWITSKLIAEDELERTIETMRDEVNEYNTYMSWLQWSYYSI</sequence>